<gene>
    <name evidence="1" type="ORF">Anas_06388</name>
</gene>
<comment type="caution">
    <text evidence="1">The sequence shown here is derived from an EMBL/GenBank/DDBJ whole genome shotgun (WGS) entry which is preliminary data.</text>
</comment>
<evidence type="ECO:0000313" key="1">
    <source>
        <dbReference type="EMBL" id="KAB7499895.1"/>
    </source>
</evidence>
<name>A0A5N5T111_9CRUS</name>
<proteinExistence type="predicted"/>
<feature type="non-terminal residue" evidence="1">
    <location>
        <position position="1"/>
    </location>
</feature>
<keyword evidence="2" id="KW-1185">Reference proteome</keyword>
<organism evidence="1 2">
    <name type="scientific">Armadillidium nasatum</name>
    <dbReference type="NCBI Taxonomy" id="96803"/>
    <lineage>
        <taxon>Eukaryota</taxon>
        <taxon>Metazoa</taxon>
        <taxon>Ecdysozoa</taxon>
        <taxon>Arthropoda</taxon>
        <taxon>Crustacea</taxon>
        <taxon>Multicrustacea</taxon>
        <taxon>Malacostraca</taxon>
        <taxon>Eumalacostraca</taxon>
        <taxon>Peracarida</taxon>
        <taxon>Isopoda</taxon>
        <taxon>Oniscidea</taxon>
        <taxon>Crinocheta</taxon>
        <taxon>Armadillidiidae</taxon>
        <taxon>Armadillidium</taxon>
    </lineage>
</organism>
<dbReference type="Proteomes" id="UP000326759">
    <property type="component" value="Unassembled WGS sequence"/>
</dbReference>
<reference evidence="1 2" key="1">
    <citation type="journal article" date="2019" name="PLoS Biol.">
        <title>Sex chromosomes control vertical transmission of feminizing Wolbachia symbionts in an isopod.</title>
        <authorList>
            <person name="Becking T."/>
            <person name="Chebbi M.A."/>
            <person name="Giraud I."/>
            <person name="Moumen B."/>
            <person name="Laverre T."/>
            <person name="Caubet Y."/>
            <person name="Peccoud J."/>
            <person name="Gilbert C."/>
            <person name="Cordaux R."/>
        </authorList>
    </citation>
    <scope>NUCLEOTIDE SEQUENCE [LARGE SCALE GENOMIC DNA]</scope>
    <source>
        <strain evidence="1">ANa2</strain>
        <tissue evidence="1">Whole body excluding digestive tract and cuticle</tissue>
    </source>
</reference>
<dbReference type="EMBL" id="SEYY01016195">
    <property type="protein sequence ID" value="KAB7499895.1"/>
    <property type="molecule type" value="Genomic_DNA"/>
</dbReference>
<protein>
    <submittedName>
        <fullName evidence="1">Uncharacterized protein</fullName>
    </submittedName>
</protein>
<feature type="non-terminal residue" evidence="1">
    <location>
        <position position="87"/>
    </location>
</feature>
<accession>A0A5N5T111</accession>
<evidence type="ECO:0000313" key="2">
    <source>
        <dbReference type="Proteomes" id="UP000326759"/>
    </source>
</evidence>
<sequence>VEEERYGLPDDDVNMTLNEFLLEAKYKPRERMYERKLPTDDKGKTEFVRGNTRVSVTDIRNRSSRNIRALRYRRPPVLPLTQICQVE</sequence>
<dbReference type="AlphaFoldDB" id="A0A5N5T111"/>